<evidence type="ECO:0000256" key="2">
    <source>
        <dbReference type="ARBA" id="ARBA00008163"/>
    </source>
</evidence>
<gene>
    <name evidence="9" type="ORF">VroAM7_41220</name>
</gene>
<keyword evidence="3" id="KW-1134">Transmembrane beta strand</keyword>
<dbReference type="AlphaFoldDB" id="A0A510ICQ0"/>
<evidence type="ECO:0000256" key="4">
    <source>
        <dbReference type="ARBA" id="ARBA00022692"/>
    </source>
</evidence>
<evidence type="ECO:0000313" key="9">
    <source>
        <dbReference type="EMBL" id="BBL91469.1"/>
    </source>
</evidence>
<keyword evidence="4" id="KW-0812">Transmembrane</keyword>
<dbReference type="InterPro" id="IPR005017">
    <property type="entry name" value="OMPP1/FadL/TodX"/>
</dbReference>
<name>A0A510ICQ0_9VIBR</name>
<evidence type="ECO:0000256" key="7">
    <source>
        <dbReference type="ARBA" id="ARBA00023237"/>
    </source>
</evidence>
<keyword evidence="6" id="KW-0472">Membrane</keyword>
<dbReference type="GO" id="GO:0009279">
    <property type="term" value="C:cell outer membrane"/>
    <property type="evidence" value="ECO:0007669"/>
    <property type="project" value="UniProtKB-SubCell"/>
</dbReference>
<reference evidence="10" key="1">
    <citation type="submission" date="2019-07" db="EMBL/GenBank/DDBJ databases">
        <title>Complete Genome Sequences of Vibrion rotiferianus strain AM7.</title>
        <authorList>
            <person name="Miyazaki K."/>
            <person name="Wiseschart A."/>
            <person name="Pootanakit K."/>
            <person name="Ishimori K."/>
            <person name="Kitahara K."/>
        </authorList>
    </citation>
    <scope>NUCLEOTIDE SEQUENCE [LARGE SCALE GENOMIC DNA]</scope>
    <source>
        <strain evidence="10">AM7</strain>
    </source>
</reference>
<feature type="signal peptide" evidence="8">
    <location>
        <begin position="1"/>
        <end position="20"/>
    </location>
</feature>
<evidence type="ECO:0000256" key="5">
    <source>
        <dbReference type="ARBA" id="ARBA00022729"/>
    </source>
</evidence>
<evidence type="ECO:0000256" key="3">
    <source>
        <dbReference type="ARBA" id="ARBA00022452"/>
    </source>
</evidence>
<evidence type="ECO:0000313" key="10">
    <source>
        <dbReference type="Proteomes" id="UP000315115"/>
    </source>
</evidence>
<dbReference type="PANTHER" id="PTHR35093:SF8">
    <property type="entry name" value="OUTER MEMBRANE PROTEIN NMB0088-RELATED"/>
    <property type="match status" value="1"/>
</dbReference>
<dbReference type="SUPFAM" id="SSF56935">
    <property type="entry name" value="Porins"/>
    <property type="match status" value="1"/>
</dbReference>
<comment type="similarity">
    <text evidence="2">Belongs to the OmpP1/FadL family.</text>
</comment>
<sequence length="373" mass="40678">MKISKTALVVSTLFSSSVFAGAIALPEVATFDSVSSAGIANSTNRSDASAIITSPAGLSAIDDLSLSIGIQYLDAASAHEGELYEEYVTTRGKKRTVLPSAAFAQRLTDKIVMGISLHGEGGLGMKYSNGLMGGGVYKEQSVEVANLHVGAAYQLSDQLSLGGALVVQNLSAEIDIPSLMNSDDDSTQASFMLSAMYDFNPSTYLAVNYKHGVKHKLRLNVDDLTVNKDFKWPSILTLGLSHQFDDKWGMKLQTGFEEWKEYGKVDGRKMKNVYHFGGAVNYTQGAWKYQAGARYDSKSMNDYDAKPDLPLVDQWAIGAGFEYTLNNKHKIGLAYEYRDLGTPDVSYSFTGGSDYIGKMTTHRLHFLSLSYAF</sequence>
<organism evidence="9 10">
    <name type="scientific">Vibrio rotiferianus</name>
    <dbReference type="NCBI Taxonomy" id="190895"/>
    <lineage>
        <taxon>Bacteria</taxon>
        <taxon>Pseudomonadati</taxon>
        <taxon>Pseudomonadota</taxon>
        <taxon>Gammaproteobacteria</taxon>
        <taxon>Vibrionales</taxon>
        <taxon>Vibrionaceae</taxon>
        <taxon>Vibrio</taxon>
    </lineage>
</organism>
<dbReference type="Pfam" id="PF03349">
    <property type="entry name" value="Toluene_X"/>
    <property type="match status" value="1"/>
</dbReference>
<keyword evidence="7" id="KW-0998">Cell outer membrane</keyword>
<feature type="chain" id="PRO_5021795282" description="Aromatic hydrocarbon degradation protein" evidence="8">
    <location>
        <begin position="21"/>
        <end position="373"/>
    </location>
</feature>
<evidence type="ECO:0000256" key="6">
    <source>
        <dbReference type="ARBA" id="ARBA00023136"/>
    </source>
</evidence>
<evidence type="ECO:0000256" key="8">
    <source>
        <dbReference type="SAM" id="SignalP"/>
    </source>
</evidence>
<accession>A0A510ICQ0</accession>
<proteinExistence type="inferred from homology"/>
<comment type="subcellular location">
    <subcellularLocation>
        <location evidence="1">Cell outer membrane</location>
        <topology evidence="1">Multi-pass membrane protein</topology>
    </subcellularLocation>
</comment>
<dbReference type="Proteomes" id="UP000315115">
    <property type="component" value="Chromosome 2"/>
</dbReference>
<dbReference type="Gene3D" id="2.40.160.60">
    <property type="entry name" value="Outer membrane protein transport protein (OMPP1/FadL/TodX)"/>
    <property type="match status" value="1"/>
</dbReference>
<evidence type="ECO:0000256" key="1">
    <source>
        <dbReference type="ARBA" id="ARBA00004571"/>
    </source>
</evidence>
<protein>
    <recommendedName>
        <fullName evidence="11">Aromatic hydrocarbon degradation protein</fullName>
    </recommendedName>
</protein>
<keyword evidence="5 8" id="KW-0732">Signal</keyword>
<dbReference type="EMBL" id="AP019799">
    <property type="protein sequence ID" value="BBL91469.1"/>
    <property type="molecule type" value="Genomic_DNA"/>
</dbReference>
<dbReference type="RefSeq" id="WP_138955589.1">
    <property type="nucleotide sequence ID" value="NZ_AP019799.1"/>
</dbReference>
<evidence type="ECO:0008006" key="11">
    <source>
        <dbReference type="Google" id="ProtNLM"/>
    </source>
</evidence>
<dbReference type="GO" id="GO:0015483">
    <property type="term" value="F:long-chain fatty acid transporting porin activity"/>
    <property type="evidence" value="ECO:0007669"/>
    <property type="project" value="TreeGrafter"/>
</dbReference>
<dbReference type="PANTHER" id="PTHR35093">
    <property type="entry name" value="OUTER MEMBRANE PROTEIN NMB0088-RELATED"/>
    <property type="match status" value="1"/>
</dbReference>